<protein>
    <submittedName>
        <fullName evidence="3">Short C-terminal domain-containing protein</fullName>
    </submittedName>
</protein>
<dbReference type="OrthoDB" id="247992at2157"/>
<dbReference type="AlphaFoldDB" id="A0A1N6ZL66"/>
<sequence length="117" mass="13257">MSGTLNQLLPEDDFWRTATFCIILVFLVPLVAITGALAPEALVLGVFLTFVAWVVSQWSESADETIQIEDEQELDALETLRKRYANGDIGETEFEHRLDRLLETESPAPREKELSFE</sequence>
<reference evidence="4" key="1">
    <citation type="submission" date="2017-01" db="EMBL/GenBank/DDBJ databases">
        <authorList>
            <person name="Varghese N."/>
            <person name="Submissions S."/>
        </authorList>
    </citation>
    <scope>NUCLEOTIDE SEQUENCE [LARGE SCALE GENOMIC DNA]</scope>
    <source>
        <strain evidence="4">CGMCC 1.7737</strain>
    </source>
</reference>
<keyword evidence="1" id="KW-0472">Membrane</keyword>
<dbReference type="InterPro" id="IPR018649">
    <property type="entry name" value="SHOCT"/>
</dbReference>
<dbReference type="RefSeq" id="WP_076429980.1">
    <property type="nucleotide sequence ID" value="NZ_FTNO01000001.1"/>
</dbReference>
<evidence type="ECO:0000313" key="3">
    <source>
        <dbReference type="EMBL" id="SIR27441.1"/>
    </source>
</evidence>
<accession>A0A1N6ZL66</accession>
<evidence type="ECO:0000313" key="4">
    <source>
        <dbReference type="Proteomes" id="UP000186914"/>
    </source>
</evidence>
<gene>
    <name evidence="3" type="ORF">SAMN05421858_2071</name>
</gene>
<evidence type="ECO:0000259" key="2">
    <source>
        <dbReference type="Pfam" id="PF09851"/>
    </source>
</evidence>
<organism evidence="3 4">
    <name type="scientific">Haladaptatus litoreus</name>
    <dbReference type="NCBI Taxonomy" id="553468"/>
    <lineage>
        <taxon>Archaea</taxon>
        <taxon>Methanobacteriati</taxon>
        <taxon>Methanobacteriota</taxon>
        <taxon>Stenosarchaea group</taxon>
        <taxon>Halobacteria</taxon>
        <taxon>Halobacteriales</taxon>
        <taxon>Haladaptataceae</taxon>
        <taxon>Haladaptatus</taxon>
    </lineage>
</organism>
<feature type="transmembrane region" description="Helical" evidence="1">
    <location>
        <begin position="14"/>
        <end position="34"/>
    </location>
</feature>
<keyword evidence="1" id="KW-0812">Transmembrane</keyword>
<keyword evidence="1" id="KW-1133">Transmembrane helix</keyword>
<dbReference type="Pfam" id="PF09851">
    <property type="entry name" value="SHOCT"/>
    <property type="match status" value="1"/>
</dbReference>
<evidence type="ECO:0000256" key="1">
    <source>
        <dbReference type="SAM" id="Phobius"/>
    </source>
</evidence>
<feature type="domain" description="SHOCT" evidence="2">
    <location>
        <begin position="75"/>
        <end position="102"/>
    </location>
</feature>
<keyword evidence="4" id="KW-1185">Reference proteome</keyword>
<dbReference type="EMBL" id="FTNO01000001">
    <property type="protein sequence ID" value="SIR27441.1"/>
    <property type="molecule type" value="Genomic_DNA"/>
</dbReference>
<name>A0A1N6ZL66_9EURY</name>
<dbReference type="Proteomes" id="UP000186914">
    <property type="component" value="Unassembled WGS sequence"/>
</dbReference>
<proteinExistence type="predicted"/>